<sequence length="823" mass="93254">MTANTEVSTLAHHHDKMLFGWDPMPGIVSIWATRTGKALIWQRQDGQVICTQASFRSWLFARTLEDLPQLPVQSSALLSWEMDHSPVSYRILDGSAGSFQYLLSARDGRMLERMLLAGASRRLGRQVTSLSSLWEDYYRVGPVEQYLMQTGRVFFRGMAYDDLHRLQFDLETTSLDPSQGRIFLVAIRDNRGHEQILEAPTPKEEGSLITELCALIRCLDPDIIENHNLFGFDLPFLEARAQTLHVPLLLGRSGAPLPLESFDEAGAYRRKRRRFSIAGRELIDTLDAVRRYDFVARSLPSYRLKEVARYFGLASPERVYLEGSKIYETYQQDPDLVCRYALDDVREVDELSRRLMGAAFALAGMAPRRYERVASAGPAMGILEPMLVRAYLRAGAALPPYTAGQVERYGQHQGGASYLLAEGVAEHVVKADVASLYPSLIRAFRIGPKCDHLGVFLHFLDRLTELRLTHKRAARDAPAGSMEANQHDGTQAAMKTVINAAYGYLGATSMALFADLEAANEITRRGRALLDGILTALQERGMMPIEADTDGVYFAVPQEWDEEQERALVKEVGAILPEGVKLEYEARYAAMFSHAIKNYALLTYSGEVIVRGAAMRSSRSEPYGERFLRQALRWVMQGDLVKVAHGYQEMLQALRTRSLPASDVATRLRLTKDARTYFASRTKQKEAQYEALLEAGRKQWKSGEHVRFYRAFNGVPVWLPDDIDDISPLEEHEEDNGETLRVSSLSSTFRYSTDLLVYDSTYYQQVLLHSYAERLRVALEPEDFLQLFRLDAQTSFFDRPIEQMQVRWIRCTPDVPVLTDPHD</sequence>
<feature type="domain" description="DNA-directed DNA polymerase family B multifunctional" evidence="8">
    <location>
        <begin position="452"/>
        <end position="683"/>
    </location>
</feature>
<evidence type="ECO:0000313" key="10">
    <source>
        <dbReference type="EMBL" id="GHO42099.1"/>
    </source>
</evidence>
<gene>
    <name evidence="10" type="ORF">KSX_02620</name>
</gene>
<comment type="similarity">
    <text evidence="1">Belongs to the DNA polymerase type-B family.</text>
</comment>
<dbReference type="PRINTS" id="PR00106">
    <property type="entry name" value="DNAPOLB"/>
</dbReference>
<dbReference type="SMART" id="SM00486">
    <property type="entry name" value="POLBc"/>
    <property type="match status" value="1"/>
</dbReference>
<dbReference type="PANTHER" id="PTHR10322">
    <property type="entry name" value="DNA POLYMERASE CATALYTIC SUBUNIT"/>
    <property type="match status" value="1"/>
</dbReference>
<evidence type="ECO:0000259" key="8">
    <source>
        <dbReference type="Pfam" id="PF00136"/>
    </source>
</evidence>
<dbReference type="InterPro" id="IPR006172">
    <property type="entry name" value="DNA-dir_DNA_pol_B"/>
</dbReference>
<evidence type="ECO:0000313" key="11">
    <source>
        <dbReference type="Proteomes" id="UP000612362"/>
    </source>
</evidence>
<dbReference type="GO" id="GO:0000166">
    <property type="term" value="F:nucleotide binding"/>
    <property type="evidence" value="ECO:0007669"/>
    <property type="project" value="InterPro"/>
</dbReference>
<keyword evidence="6" id="KW-0238">DNA-binding</keyword>
<dbReference type="InterPro" id="IPR012337">
    <property type="entry name" value="RNaseH-like_sf"/>
</dbReference>
<dbReference type="GO" id="GO:0003887">
    <property type="term" value="F:DNA-directed DNA polymerase activity"/>
    <property type="evidence" value="ECO:0007669"/>
    <property type="project" value="UniProtKB-KW"/>
</dbReference>
<comment type="caution">
    <text evidence="10">The sequence shown here is derived from an EMBL/GenBank/DDBJ whole genome shotgun (WGS) entry which is preliminary data.</text>
</comment>
<dbReference type="InterPro" id="IPR043502">
    <property type="entry name" value="DNA/RNA_pol_sf"/>
</dbReference>
<keyword evidence="11" id="KW-1185">Reference proteome</keyword>
<dbReference type="InterPro" id="IPR023211">
    <property type="entry name" value="DNA_pol_palm_dom_sf"/>
</dbReference>
<evidence type="ECO:0000256" key="2">
    <source>
        <dbReference type="ARBA" id="ARBA00012417"/>
    </source>
</evidence>
<dbReference type="Pfam" id="PF00136">
    <property type="entry name" value="DNA_pol_B"/>
    <property type="match status" value="1"/>
</dbReference>
<evidence type="ECO:0000256" key="7">
    <source>
        <dbReference type="ARBA" id="ARBA00049244"/>
    </source>
</evidence>
<dbReference type="SUPFAM" id="SSF53098">
    <property type="entry name" value="Ribonuclease H-like"/>
    <property type="match status" value="1"/>
</dbReference>
<dbReference type="InterPro" id="IPR036397">
    <property type="entry name" value="RNaseH_sf"/>
</dbReference>
<organism evidence="10 11">
    <name type="scientific">Ktedonospora formicarum</name>
    <dbReference type="NCBI Taxonomy" id="2778364"/>
    <lineage>
        <taxon>Bacteria</taxon>
        <taxon>Bacillati</taxon>
        <taxon>Chloroflexota</taxon>
        <taxon>Ktedonobacteria</taxon>
        <taxon>Ktedonobacterales</taxon>
        <taxon>Ktedonobacteraceae</taxon>
        <taxon>Ktedonospora</taxon>
    </lineage>
</organism>
<dbReference type="Gene3D" id="3.90.1600.10">
    <property type="entry name" value="Palm domain of DNA polymerase"/>
    <property type="match status" value="1"/>
</dbReference>
<proteinExistence type="inferred from homology"/>
<comment type="catalytic activity">
    <reaction evidence="7">
        <text>DNA(n) + a 2'-deoxyribonucleoside 5'-triphosphate = DNA(n+1) + diphosphate</text>
        <dbReference type="Rhea" id="RHEA:22508"/>
        <dbReference type="Rhea" id="RHEA-COMP:17339"/>
        <dbReference type="Rhea" id="RHEA-COMP:17340"/>
        <dbReference type="ChEBI" id="CHEBI:33019"/>
        <dbReference type="ChEBI" id="CHEBI:61560"/>
        <dbReference type="ChEBI" id="CHEBI:173112"/>
        <dbReference type="EC" id="2.7.7.7"/>
    </reaction>
</comment>
<evidence type="ECO:0000259" key="9">
    <source>
        <dbReference type="Pfam" id="PF03104"/>
    </source>
</evidence>
<reference evidence="10" key="1">
    <citation type="submission" date="2020-10" db="EMBL/GenBank/DDBJ databases">
        <title>Taxonomic study of unclassified bacteria belonging to the class Ktedonobacteria.</title>
        <authorList>
            <person name="Yabe S."/>
            <person name="Wang C.M."/>
            <person name="Zheng Y."/>
            <person name="Sakai Y."/>
            <person name="Cavaletti L."/>
            <person name="Monciardini P."/>
            <person name="Donadio S."/>
        </authorList>
    </citation>
    <scope>NUCLEOTIDE SEQUENCE</scope>
    <source>
        <strain evidence="10">SOSP1-1</strain>
    </source>
</reference>
<dbReference type="InterPro" id="IPR050240">
    <property type="entry name" value="DNA_pol_type-B"/>
</dbReference>
<dbReference type="PANTHER" id="PTHR10322:SF23">
    <property type="entry name" value="DNA POLYMERASE DELTA CATALYTIC SUBUNIT"/>
    <property type="match status" value="1"/>
</dbReference>
<name>A0A8J3HZF5_9CHLR</name>
<protein>
    <recommendedName>
        <fullName evidence="2">DNA-directed DNA polymerase</fullName>
        <ecNumber evidence="2">2.7.7.7</ecNumber>
    </recommendedName>
</protein>
<dbReference type="GO" id="GO:0003677">
    <property type="term" value="F:DNA binding"/>
    <property type="evidence" value="ECO:0007669"/>
    <property type="project" value="UniProtKB-KW"/>
</dbReference>
<dbReference type="EC" id="2.7.7.7" evidence="2"/>
<dbReference type="AlphaFoldDB" id="A0A8J3HZF5"/>
<dbReference type="InterPro" id="IPR006134">
    <property type="entry name" value="DNA-dir_DNA_pol_B_multi_dom"/>
</dbReference>
<evidence type="ECO:0000256" key="1">
    <source>
        <dbReference type="ARBA" id="ARBA00005755"/>
    </source>
</evidence>
<evidence type="ECO:0000256" key="5">
    <source>
        <dbReference type="ARBA" id="ARBA00022932"/>
    </source>
</evidence>
<dbReference type="InterPro" id="IPR006133">
    <property type="entry name" value="DNA-dir_DNA_pol_B_exonuc"/>
</dbReference>
<keyword evidence="4" id="KW-0548">Nucleotidyltransferase</keyword>
<dbReference type="EMBL" id="BNJF01000001">
    <property type="protein sequence ID" value="GHO42099.1"/>
    <property type="molecule type" value="Genomic_DNA"/>
</dbReference>
<dbReference type="SUPFAM" id="SSF56672">
    <property type="entry name" value="DNA/RNA polymerases"/>
    <property type="match status" value="1"/>
</dbReference>
<evidence type="ECO:0000256" key="6">
    <source>
        <dbReference type="ARBA" id="ARBA00023125"/>
    </source>
</evidence>
<dbReference type="Pfam" id="PF03104">
    <property type="entry name" value="DNA_pol_B_exo1"/>
    <property type="match status" value="1"/>
</dbReference>
<dbReference type="Proteomes" id="UP000612362">
    <property type="component" value="Unassembled WGS sequence"/>
</dbReference>
<keyword evidence="5" id="KW-0239">DNA-directed DNA polymerase</keyword>
<feature type="domain" description="DNA-directed DNA polymerase family B exonuclease" evidence="9">
    <location>
        <begin position="203"/>
        <end position="307"/>
    </location>
</feature>
<evidence type="ECO:0000256" key="4">
    <source>
        <dbReference type="ARBA" id="ARBA00022695"/>
    </source>
</evidence>
<accession>A0A8J3HZF5</accession>
<evidence type="ECO:0000256" key="3">
    <source>
        <dbReference type="ARBA" id="ARBA00022679"/>
    </source>
</evidence>
<keyword evidence="3" id="KW-0808">Transferase</keyword>
<dbReference type="Gene3D" id="3.30.420.10">
    <property type="entry name" value="Ribonuclease H-like superfamily/Ribonuclease H"/>
    <property type="match status" value="1"/>
</dbReference>